<dbReference type="AlphaFoldDB" id="A0A0E9RYG7"/>
<accession>A0A0E9RYG7</accession>
<name>A0A0E9RYG7_ANGAN</name>
<sequence>MGQIQSNPCTLFSDYTSSRFFKFSDLKSFTFCLFNTEQFKFG</sequence>
<dbReference type="EMBL" id="GBXM01074318">
    <property type="protein sequence ID" value="JAH34259.1"/>
    <property type="molecule type" value="Transcribed_RNA"/>
</dbReference>
<organism evidence="1">
    <name type="scientific">Anguilla anguilla</name>
    <name type="common">European freshwater eel</name>
    <name type="synonym">Muraena anguilla</name>
    <dbReference type="NCBI Taxonomy" id="7936"/>
    <lineage>
        <taxon>Eukaryota</taxon>
        <taxon>Metazoa</taxon>
        <taxon>Chordata</taxon>
        <taxon>Craniata</taxon>
        <taxon>Vertebrata</taxon>
        <taxon>Euteleostomi</taxon>
        <taxon>Actinopterygii</taxon>
        <taxon>Neopterygii</taxon>
        <taxon>Teleostei</taxon>
        <taxon>Anguilliformes</taxon>
        <taxon>Anguillidae</taxon>
        <taxon>Anguilla</taxon>
    </lineage>
</organism>
<reference evidence="1" key="2">
    <citation type="journal article" date="2015" name="Fish Shellfish Immunol.">
        <title>Early steps in the European eel (Anguilla anguilla)-Vibrio vulnificus interaction in the gills: Role of the RtxA13 toxin.</title>
        <authorList>
            <person name="Callol A."/>
            <person name="Pajuelo D."/>
            <person name="Ebbesson L."/>
            <person name="Teles M."/>
            <person name="MacKenzie S."/>
            <person name="Amaro C."/>
        </authorList>
    </citation>
    <scope>NUCLEOTIDE SEQUENCE</scope>
</reference>
<protein>
    <submittedName>
        <fullName evidence="1">Uncharacterized protein</fullName>
    </submittedName>
</protein>
<proteinExistence type="predicted"/>
<evidence type="ECO:0000313" key="1">
    <source>
        <dbReference type="EMBL" id="JAH34259.1"/>
    </source>
</evidence>
<reference evidence="1" key="1">
    <citation type="submission" date="2014-11" db="EMBL/GenBank/DDBJ databases">
        <authorList>
            <person name="Amaro Gonzalez C."/>
        </authorList>
    </citation>
    <scope>NUCLEOTIDE SEQUENCE</scope>
</reference>